<organism evidence="1 2">
    <name type="scientific">Candidatus Woesebacteria bacterium GW2011_GWB1_39_12</name>
    <dbReference type="NCBI Taxonomy" id="1618574"/>
    <lineage>
        <taxon>Bacteria</taxon>
        <taxon>Candidatus Woeseibacteriota</taxon>
    </lineage>
</organism>
<proteinExistence type="predicted"/>
<reference evidence="1 2" key="1">
    <citation type="journal article" date="2015" name="Nature">
        <title>rRNA introns, odd ribosomes, and small enigmatic genomes across a large radiation of phyla.</title>
        <authorList>
            <person name="Brown C.T."/>
            <person name="Hug L.A."/>
            <person name="Thomas B.C."/>
            <person name="Sharon I."/>
            <person name="Castelle C.J."/>
            <person name="Singh A."/>
            <person name="Wilkins M.J."/>
            <person name="Williams K.H."/>
            <person name="Banfield J.F."/>
        </authorList>
    </citation>
    <scope>NUCLEOTIDE SEQUENCE [LARGE SCALE GENOMIC DNA]</scope>
</reference>
<protein>
    <submittedName>
        <fullName evidence="1">Uncharacterized protein</fullName>
    </submittedName>
</protein>
<dbReference type="Proteomes" id="UP000033881">
    <property type="component" value="Unassembled WGS sequence"/>
</dbReference>
<dbReference type="STRING" id="1618574.UT24_C0025G0012"/>
<accession>A0A0G0MG29</accession>
<name>A0A0G0MG29_9BACT</name>
<gene>
    <name evidence="1" type="ORF">UT24_C0025G0012</name>
</gene>
<dbReference type="PATRIC" id="fig|1618574.4.peg.1495"/>
<evidence type="ECO:0000313" key="2">
    <source>
        <dbReference type="Proteomes" id="UP000033881"/>
    </source>
</evidence>
<evidence type="ECO:0000313" key="1">
    <source>
        <dbReference type="EMBL" id="KKQ99295.1"/>
    </source>
</evidence>
<dbReference type="AlphaFoldDB" id="A0A0G0MG29"/>
<sequence>MTQEVVRSEGFSPSSGVGRVRTILNETAFGLSENGNSLIRNAWGLVYDSSLIKGIREELEEIRYDLRQKPGNPPIY</sequence>
<dbReference type="EMBL" id="LBWB01000025">
    <property type="protein sequence ID" value="KKQ99295.1"/>
    <property type="molecule type" value="Genomic_DNA"/>
</dbReference>
<comment type="caution">
    <text evidence="1">The sequence shown here is derived from an EMBL/GenBank/DDBJ whole genome shotgun (WGS) entry which is preliminary data.</text>
</comment>